<evidence type="ECO:0008006" key="4">
    <source>
        <dbReference type="Google" id="ProtNLM"/>
    </source>
</evidence>
<reference evidence="2 3" key="1">
    <citation type="submission" date="2024-08" db="EMBL/GenBank/DDBJ databases">
        <title>Insights into the chromosomal genome structure of Flemingia macrophylla.</title>
        <authorList>
            <person name="Ding Y."/>
            <person name="Zhao Y."/>
            <person name="Bi W."/>
            <person name="Wu M."/>
            <person name="Zhao G."/>
            <person name="Gong Y."/>
            <person name="Li W."/>
            <person name="Zhang P."/>
        </authorList>
    </citation>
    <scope>NUCLEOTIDE SEQUENCE [LARGE SCALE GENOMIC DNA]</scope>
    <source>
        <strain evidence="2">DYQJB</strain>
        <tissue evidence="2">Leaf</tissue>
    </source>
</reference>
<dbReference type="AlphaFoldDB" id="A0ABD1ML43"/>
<organism evidence="2 3">
    <name type="scientific">Flemingia macrophylla</name>
    <dbReference type="NCBI Taxonomy" id="520843"/>
    <lineage>
        <taxon>Eukaryota</taxon>
        <taxon>Viridiplantae</taxon>
        <taxon>Streptophyta</taxon>
        <taxon>Embryophyta</taxon>
        <taxon>Tracheophyta</taxon>
        <taxon>Spermatophyta</taxon>
        <taxon>Magnoliopsida</taxon>
        <taxon>eudicotyledons</taxon>
        <taxon>Gunneridae</taxon>
        <taxon>Pentapetalae</taxon>
        <taxon>rosids</taxon>
        <taxon>fabids</taxon>
        <taxon>Fabales</taxon>
        <taxon>Fabaceae</taxon>
        <taxon>Papilionoideae</taxon>
        <taxon>50 kb inversion clade</taxon>
        <taxon>NPAAA clade</taxon>
        <taxon>indigoferoid/millettioid clade</taxon>
        <taxon>Phaseoleae</taxon>
        <taxon>Flemingia</taxon>
    </lineage>
</organism>
<dbReference type="EMBL" id="JBGMDY010000004">
    <property type="protein sequence ID" value="KAL2336484.1"/>
    <property type="molecule type" value="Genomic_DNA"/>
</dbReference>
<dbReference type="Proteomes" id="UP001603857">
    <property type="component" value="Unassembled WGS sequence"/>
</dbReference>
<evidence type="ECO:0000313" key="3">
    <source>
        <dbReference type="Proteomes" id="UP001603857"/>
    </source>
</evidence>
<name>A0ABD1ML43_9FABA</name>
<comment type="caution">
    <text evidence="2">The sequence shown here is derived from an EMBL/GenBank/DDBJ whole genome shotgun (WGS) entry which is preliminary data.</text>
</comment>
<sequence>MNRRAVRRVRNQRSKFRGFNLRTSLIRVSKWILRKIRIRNRSRYHYLGGTFNSPMNKFFKWVRNLGVKSLMTLTPKSGYTYLGSETDLSVPKGHLAVYVGQKEGELHRVLVPVIYFNHPLFGELLKEAEEEFGFQQEGGITIPCRFTEFERVKTGIASGSRRTTRRKGFAWRR</sequence>
<dbReference type="Pfam" id="PF02519">
    <property type="entry name" value="Auxin_inducible"/>
    <property type="match status" value="1"/>
</dbReference>
<dbReference type="PANTHER" id="PTHR31374:SF388">
    <property type="entry name" value="AUXIN-RESPONSIVE PROTEIN SAUR36"/>
    <property type="match status" value="1"/>
</dbReference>
<gene>
    <name evidence="2" type="ORF">Fmac_010930</name>
</gene>
<keyword evidence="3" id="KW-1185">Reference proteome</keyword>
<dbReference type="PANTHER" id="PTHR31374">
    <property type="entry name" value="AUXIN-INDUCED PROTEIN-LIKE-RELATED"/>
    <property type="match status" value="1"/>
</dbReference>
<evidence type="ECO:0000256" key="1">
    <source>
        <dbReference type="ARBA" id="ARBA00006974"/>
    </source>
</evidence>
<dbReference type="InterPro" id="IPR003676">
    <property type="entry name" value="SAUR_fam"/>
</dbReference>
<proteinExistence type="inferred from homology"/>
<protein>
    <recommendedName>
        <fullName evidence="4">Small auxin up regulated protein</fullName>
    </recommendedName>
</protein>
<accession>A0ABD1ML43</accession>
<evidence type="ECO:0000313" key="2">
    <source>
        <dbReference type="EMBL" id="KAL2336484.1"/>
    </source>
</evidence>
<comment type="similarity">
    <text evidence="1">Belongs to the ARG7 family.</text>
</comment>